<gene>
    <name evidence="6" type="primary">Dwil\GK13278</name>
    <name evidence="6" type="ORF">Dwil_GK13278</name>
</gene>
<dbReference type="GO" id="GO:0015020">
    <property type="term" value="F:glucuronosyltransferase activity"/>
    <property type="evidence" value="ECO:0007669"/>
    <property type="project" value="UniProtKB-EC"/>
</dbReference>
<dbReference type="AlphaFoldDB" id="B4NKX7"/>
<keyword evidence="7" id="KW-1185">Reference proteome</keyword>
<keyword evidence="2 4" id="KW-0328">Glycosyltransferase</keyword>
<dbReference type="EMBL" id="CH964272">
    <property type="protein sequence ID" value="EDW84180.2"/>
    <property type="molecule type" value="Genomic_DNA"/>
</dbReference>
<dbReference type="OrthoDB" id="5835829at2759"/>
<evidence type="ECO:0000256" key="5">
    <source>
        <dbReference type="RuleBase" id="RU362059"/>
    </source>
</evidence>
<keyword evidence="3 4" id="KW-0808">Transferase</keyword>
<dbReference type="FunFam" id="3.40.50.2000:FF:000144">
    <property type="entry name" value="UDP-glucuronosyltransferase"/>
    <property type="match status" value="1"/>
</dbReference>
<dbReference type="SUPFAM" id="SSF53756">
    <property type="entry name" value="UDP-Glycosyltransferase/glycogen phosphorylase"/>
    <property type="match status" value="1"/>
</dbReference>
<dbReference type="PANTHER" id="PTHR48043">
    <property type="entry name" value="EG:EG0003.4 PROTEIN-RELATED"/>
    <property type="match status" value="1"/>
</dbReference>
<keyword evidence="5" id="KW-1133">Transmembrane helix</keyword>
<protein>
    <recommendedName>
        <fullName evidence="5">UDP-glucuronosyltransferase</fullName>
        <ecNumber evidence="5">2.4.1.17</ecNumber>
    </recommendedName>
</protein>
<comment type="catalytic activity">
    <reaction evidence="5">
        <text>glucuronate acceptor + UDP-alpha-D-glucuronate = acceptor beta-D-glucuronoside + UDP + H(+)</text>
        <dbReference type="Rhea" id="RHEA:21032"/>
        <dbReference type="ChEBI" id="CHEBI:15378"/>
        <dbReference type="ChEBI" id="CHEBI:58052"/>
        <dbReference type="ChEBI" id="CHEBI:58223"/>
        <dbReference type="ChEBI" id="CHEBI:132367"/>
        <dbReference type="ChEBI" id="CHEBI:132368"/>
        <dbReference type="EC" id="2.4.1.17"/>
    </reaction>
</comment>
<dbReference type="GO" id="GO:0016020">
    <property type="term" value="C:membrane"/>
    <property type="evidence" value="ECO:0007669"/>
    <property type="project" value="UniProtKB-SubCell"/>
</dbReference>
<evidence type="ECO:0000313" key="6">
    <source>
        <dbReference type="EMBL" id="EDW84180.2"/>
    </source>
</evidence>
<dbReference type="PANTHER" id="PTHR48043:SF159">
    <property type="entry name" value="EG:EG0003.4 PROTEIN-RELATED"/>
    <property type="match status" value="1"/>
</dbReference>
<dbReference type="HOGENOM" id="CLU_012949_0_1_1"/>
<dbReference type="EC" id="2.4.1.17" evidence="5"/>
<evidence type="ECO:0000256" key="2">
    <source>
        <dbReference type="ARBA" id="ARBA00022676"/>
    </source>
</evidence>
<evidence type="ECO:0000256" key="3">
    <source>
        <dbReference type="ARBA" id="ARBA00022679"/>
    </source>
</evidence>
<keyword evidence="5" id="KW-0472">Membrane</keyword>
<dbReference type="PROSITE" id="PS51257">
    <property type="entry name" value="PROKAR_LIPOPROTEIN"/>
    <property type="match status" value="1"/>
</dbReference>
<dbReference type="InterPro" id="IPR035595">
    <property type="entry name" value="UDP_glycos_trans_CS"/>
</dbReference>
<dbReference type="FunCoup" id="B4NKX7">
    <property type="interactions" value="227"/>
</dbReference>
<dbReference type="InParanoid" id="B4NKX7"/>
<organism evidence="6 7">
    <name type="scientific">Drosophila willistoni</name>
    <name type="common">Fruit fly</name>
    <dbReference type="NCBI Taxonomy" id="7260"/>
    <lineage>
        <taxon>Eukaryota</taxon>
        <taxon>Metazoa</taxon>
        <taxon>Ecdysozoa</taxon>
        <taxon>Arthropoda</taxon>
        <taxon>Hexapoda</taxon>
        <taxon>Insecta</taxon>
        <taxon>Pterygota</taxon>
        <taxon>Neoptera</taxon>
        <taxon>Endopterygota</taxon>
        <taxon>Diptera</taxon>
        <taxon>Brachycera</taxon>
        <taxon>Muscomorpha</taxon>
        <taxon>Ephydroidea</taxon>
        <taxon>Drosophilidae</taxon>
        <taxon>Drosophila</taxon>
        <taxon>Sophophora</taxon>
    </lineage>
</organism>
<evidence type="ECO:0000313" key="7">
    <source>
        <dbReference type="Proteomes" id="UP000007798"/>
    </source>
</evidence>
<comment type="similarity">
    <text evidence="1 4">Belongs to the UDP-glycosyltransferase family.</text>
</comment>
<evidence type="ECO:0000256" key="1">
    <source>
        <dbReference type="ARBA" id="ARBA00009995"/>
    </source>
</evidence>
<dbReference type="Gene3D" id="3.40.50.2000">
    <property type="entry name" value="Glycogen Phosphorylase B"/>
    <property type="match status" value="2"/>
</dbReference>
<feature type="transmembrane region" description="Helical" evidence="5">
    <location>
        <begin position="472"/>
        <end position="500"/>
    </location>
</feature>
<accession>B4NKX7</accession>
<dbReference type="Pfam" id="PF00201">
    <property type="entry name" value="UDPGT"/>
    <property type="match status" value="1"/>
</dbReference>
<dbReference type="PROSITE" id="PS00375">
    <property type="entry name" value="UDPGT"/>
    <property type="match status" value="1"/>
</dbReference>
<dbReference type="CDD" id="cd03784">
    <property type="entry name" value="GT1_Gtf-like"/>
    <property type="match status" value="1"/>
</dbReference>
<dbReference type="InterPro" id="IPR050271">
    <property type="entry name" value="UDP-glycosyltransferase"/>
</dbReference>
<dbReference type="STRING" id="7260.B4NKX7"/>
<name>B4NKX7_DROWI</name>
<reference evidence="6 7" key="1">
    <citation type="journal article" date="2007" name="Nature">
        <title>Evolution of genes and genomes on the Drosophila phylogeny.</title>
        <authorList>
            <consortium name="Drosophila 12 Genomes Consortium"/>
            <person name="Clark A.G."/>
            <person name="Eisen M.B."/>
            <person name="Smith D.R."/>
            <person name="Bergman C.M."/>
            <person name="Oliver B."/>
            <person name="Markow T.A."/>
            <person name="Kaufman T.C."/>
            <person name="Kellis M."/>
            <person name="Gelbart W."/>
            <person name="Iyer V.N."/>
            <person name="Pollard D.A."/>
            <person name="Sackton T.B."/>
            <person name="Larracuente A.M."/>
            <person name="Singh N.D."/>
            <person name="Abad J.P."/>
            <person name="Abt D.N."/>
            <person name="Adryan B."/>
            <person name="Aguade M."/>
            <person name="Akashi H."/>
            <person name="Anderson W.W."/>
            <person name="Aquadro C.F."/>
            <person name="Ardell D.H."/>
            <person name="Arguello R."/>
            <person name="Artieri C.G."/>
            <person name="Barbash D.A."/>
            <person name="Barker D."/>
            <person name="Barsanti P."/>
            <person name="Batterham P."/>
            <person name="Batzoglou S."/>
            <person name="Begun D."/>
            <person name="Bhutkar A."/>
            <person name="Blanco E."/>
            <person name="Bosak S.A."/>
            <person name="Bradley R.K."/>
            <person name="Brand A.D."/>
            <person name="Brent M.R."/>
            <person name="Brooks A.N."/>
            <person name="Brown R.H."/>
            <person name="Butlin R.K."/>
            <person name="Caggese C."/>
            <person name="Calvi B.R."/>
            <person name="Bernardo de Carvalho A."/>
            <person name="Caspi A."/>
            <person name="Castrezana S."/>
            <person name="Celniker S.E."/>
            <person name="Chang J.L."/>
            <person name="Chapple C."/>
            <person name="Chatterji S."/>
            <person name="Chinwalla A."/>
            <person name="Civetta A."/>
            <person name="Clifton S.W."/>
            <person name="Comeron J.M."/>
            <person name="Costello J.C."/>
            <person name="Coyne J.A."/>
            <person name="Daub J."/>
            <person name="David R.G."/>
            <person name="Delcher A.L."/>
            <person name="Delehaunty K."/>
            <person name="Do C.B."/>
            <person name="Ebling H."/>
            <person name="Edwards K."/>
            <person name="Eickbush T."/>
            <person name="Evans J.D."/>
            <person name="Filipski A."/>
            <person name="Findeiss S."/>
            <person name="Freyhult E."/>
            <person name="Fulton L."/>
            <person name="Fulton R."/>
            <person name="Garcia A.C."/>
            <person name="Gardiner A."/>
            <person name="Garfield D.A."/>
            <person name="Garvin B.E."/>
            <person name="Gibson G."/>
            <person name="Gilbert D."/>
            <person name="Gnerre S."/>
            <person name="Godfrey J."/>
            <person name="Good R."/>
            <person name="Gotea V."/>
            <person name="Gravely B."/>
            <person name="Greenberg A.J."/>
            <person name="Griffiths-Jones S."/>
            <person name="Gross S."/>
            <person name="Guigo R."/>
            <person name="Gustafson E.A."/>
            <person name="Haerty W."/>
            <person name="Hahn M.W."/>
            <person name="Halligan D.L."/>
            <person name="Halpern A.L."/>
            <person name="Halter G.M."/>
            <person name="Han M.V."/>
            <person name="Heger A."/>
            <person name="Hillier L."/>
            <person name="Hinrichs A.S."/>
            <person name="Holmes I."/>
            <person name="Hoskins R.A."/>
            <person name="Hubisz M.J."/>
            <person name="Hultmark D."/>
            <person name="Huntley M.A."/>
            <person name="Jaffe D.B."/>
            <person name="Jagadeeshan S."/>
            <person name="Jeck W.R."/>
            <person name="Johnson J."/>
            <person name="Jones C.D."/>
            <person name="Jordan W.C."/>
            <person name="Karpen G.H."/>
            <person name="Kataoka E."/>
            <person name="Keightley P.D."/>
            <person name="Kheradpour P."/>
            <person name="Kirkness E.F."/>
            <person name="Koerich L.B."/>
            <person name="Kristiansen K."/>
            <person name="Kudrna D."/>
            <person name="Kulathinal R.J."/>
            <person name="Kumar S."/>
            <person name="Kwok R."/>
            <person name="Lander E."/>
            <person name="Langley C.H."/>
            <person name="Lapoint R."/>
            <person name="Lazzaro B.P."/>
            <person name="Lee S.J."/>
            <person name="Levesque L."/>
            <person name="Li R."/>
            <person name="Lin C.F."/>
            <person name="Lin M.F."/>
            <person name="Lindblad-Toh K."/>
            <person name="Llopart A."/>
            <person name="Long M."/>
            <person name="Low L."/>
            <person name="Lozovsky E."/>
            <person name="Lu J."/>
            <person name="Luo M."/>
            <person name="Machado C.A."/>
            <person name="Makalowski W."/>
            <person name="Marzo M."/>
            <person name="Matsuda M."/>
            <person name="Matzkin L."/>
            <person name="McAllister B."/>
            <person name="McBride C.S."/>
            <person name="McKernan B."/>
            <person name="McKernan K."/>
            <person name="Mendez-Lago M."/>
            <person name="Minx P."/>
            <person name="Mollenhauer M.U."/>
            <person name="Montooth K."/>
            <person name="Mount S.M."/>
            <person name="Mu X."/>
            <person name="Myers E."/>
            <person name="Negre B."/>
            <person name="Newfeld S."/>
            <person name="Nielsen R."/>
            <person name="Noor M.A."/>
            <person name="O'Grady P."/>
            <person name="Pachter L."/>
            <person name="Papaceit M."/>
            <person name="Parisi M.J."/>
            <person name="Parisi M."/>
            <person name="Parts L."/>
            <person name="Pedersen J.S."/>
            <person name="Pesole G."/>
            <person name="Phillippy A.M."/>
            <person name="Ponting C.P."/>
            <person name="Pop M."/>
            <person name="Porcelli D."/>
            <person name="Powell J.R."/>
            <person name="Prohaska S."/>
            <person name="Pruitt K."/>
            <person name="Puig M."/>
            <person name="Quesneville H."/>
            <person name="Ram K.R."/>
            <person name="Rand D."/>
            <person name="Rasmussen M.D."/>
            <person name="Reed L.K."/>
            <person name="Reenan R."/>
            <person name="Reily A."/>
            <person name="Remington K.A."/>
            <person name="Rieger T.T."/>
            <person name="Ritchie M.G."/>
            <person name="Robin C."/>
            <person name="Rogers Y.H."/>
            <person name="Rohde C."/>
            <person name="Rozas J."/>
            <person name="Rubenfield M.J."/>
            <person name="Ruiz A."/>
            <person name="Russo S."/>
            <person name="Salzberg S.L."/>
            <person name="Sanchez-Gracia A."/>
            <person name="Saranga D.J."/>
            <person name="Sato H."/>
            <person name="Schaeffer S.W."/>
            <person name="Schatz M.C."/>
            <person name="Schlenke T."/>
            <person name="Schwartz R."/>
            <person name="Segarra C."/>
            <person name="Singh R.S."/>
            <person name="Sirot L."/>
            <person name="Sirota M."/>
            <person name="Sisneros N.B."/>
            <person name="Smith C.D."/>
            <person name="Smith T.F."/>
            <person name="Spieth J."/>
            <person name="Stage D.E."/>
            <person name="Stark A."/>
            <person name="Stephan W."/>
            <person name="Strausberg R.L."/>
            <person name="Strempel S."/>
            <person name="Sturgill D."/>
            <person name="Sutton G."/>
            <person name="Sutton G.G."/>
            <person name="Tao W."/>
            <person name="Teichmann S."/>
            <person name="Tobari Y.N."/>
            <person name="Tomimura Y."/>
            <person name="Tsolas J.M."/>
            <person name="Valente V.L."/>
            <person name="Venter E."/>
            <person name="Venter J.C."/>
            <person name="Vicario S."/>
            <person name="Vieira F.G."/>
            <person name="Vilella A.J."/>
            <person name="Villasante A."/>
            <person name="Walenz B."/>
            <person name="Wang J."/>
            <person name="Wasserman M."/>
            <person name="Watts T."/>
            <person name="Wilson D."/>
            <person name="Wilson R.K."/>
            <person name="Wing R.A."/>
            <person name="Wolfner M.F."/>
            <person name="Wong A."/>
            <person name="Wong G.K."/>
            <person name="Wu C.I."/>
            <person name="Wu G."/>
            <person name="Yamamoto D."/>
            <person name="Yang H.P."/>
            <person name="Yang S.P."/>
            <person name="Yorke J.A."/>
            <person name="Yoshida K."/>
            <person name="Zdobnov E."/>
            <person name="Zhang P."/>
            <person name="Zhang Y."/>
            <person name="Zimin A.V."/>
            <person name="Baldwin J."/>
            <person name="Abdouelleil A."/>
            <person name="Abdulkadir J."/>
            <person name="Abebe A."/>
            <person name="Abera B."/>
            <person name="Abreu J."/>
            <person name="Acer S.C."/>
            <person name="Aftuck L."/>
            <person name="Alexander A."/>
            <person name="An P."/>
            <person name="Anderson E."/>
            <person name="Anderson S."/>
            <person name="Arachi H."/>
            <person name="Azer M."/>
            <person name="Bachantsang P."/>
            <person name="Barry A."/>
            <person name="Bayul T."/>
            <person name="Berlin A."/>
            <person name="Bessette D."/>
            <person name="Bloom T."/>
            <person name="Blye J."/>
            <person name="Boguslavskiy L."/>
            <person name="Bonnet C."/>
            <person name="Boukhgalter B."/>
            <person name="Bourzgui I."/>
            <person name="Brown A."/>
            <person name="Cahill P."/>
            <person name="Channer S."/>
            <person name="Cheshatsang Y."/>
            <person name="Chuda L."/>
            <person name="Citroen M."/>
            <person name="Collymore A."/>
            <person name="Cooke P."/>
            <person name="Costello M."/>
            <person name="D'Aco K."/>
            <person name="Daza R."/>
            <person name="De Haan G."/>
            <person name="DeGray S."/>
            <person name="DeMaso C."/>
            <person name="Dhargay N."/>
            <person name="Dooley K."/>
            <person name="Dooley E."/>
            <person name="Doricent M."/>
            <person name="Dorje P."/>
            <person name="Dorjee K."/>
            <person name="Dupes A."/>
            <person name="Elong R."/>
            <person name="Falk J."/>
            <person name="Farina A."/>
            <person name="Faro S."/>
            <person name="Ferguson D."/>
            <person name="Fisher S."/>
            <person name="Foley C.D."/>
            <person name="Franke A."/>
            <person name="Friedrich D."/>
            <person name="Gadbois L."/>
            <person name="Gearin G."/>
            <person name="Gearin C.R."/>
            <person name="Giannoukos G."/>
            <person name="Goode T."/>
            <person name="Graham J."/>
            <person name="Grandbois E."/>
            <person name="Grewal S."/>
            <person name="Gyaltsen K."/>
            <person name="Hafez N."/>
            <person name="Hagos B."/>
            <person name="Hall J."/>
            <person name="Henson C."/>
            <person name="Hollinger A."/>
            <person name="Honan T."/>
            <person name="Huard M.D."/>
            <person name="Hughes L."/>
            <person name="Hurhula B."/>
            <person name="Husby M.E."/>
            <person name="Kamat A."/>
            <person name="Kanga B."/>
            <person name="Kashin S."/>
            <person name="Khazanovich D."/>
            <person name="Kisner P."/>
            <person name="Lance K."/>
            <person name="Lara M."/>
            <person name="Lee W."/>
            <person name="Lennon N."/>
            <person name="Letendre F."/>
            <person name="LeVine R."/>
            <person name="Lipovsky A."/>
            <person name="Liu X."/>
            <person name="Liu J."/>
            <person name="Liu S."/>
            <person name="Lokyitsang T."/>
            <person name="Lokyitsang Y."/>
            <person name="Lubonja R."/>
            <person name="Lui A."/>
            <person name="MacDonald P."/>
            <person name="Magnisalis V."/>
            <person name="Maru K."/>
            <person name="Matthews C."/>
            <person name="McCusker W."/>
            <person name="McDonough S."/>
            <person name="Mehta T."/>
            <person name="Meldrim J."/>
            <person name="Meneus L."/>
            <person name="Mihai O."/>
            <person name="Mihalev A."/>
            <person name="Mihova T."/>
            <person name="Mittelman R."/>
            <person name="Mlenga V."/>
            <person name="Montmayeur A."/>
            <person name="Mulrain L."/>
            <person name="Navidi A."/>
            <person name="Naylor J."/>
            <person name="Negash T."/>
            <person name="Nguyen T."/>
            <person name="Nguyen N."/>
            <person name="Nicol R."/>
            <person name="Norbu C."/>
            <person name="Norbu N."/>
            <person name="Novod N."/>
            <person name="O'Neill B."/>
            <person name="Osman S."/>
            <person name="Markiewicz E."/>
            <person name="Oyono O.L."/>
            <person name="Patti C."/>
            <person name="Phunkhang P."/>
            <person name="Pierre F."/>
            <person name="Priest M."/>
            <person name="Raghuraman S."/>
            <person name="Rege F."/>
            <person name="Reyes R."/>
            <person name="Rise C."/>
            <person name="Rogov P."/>
            <person name="Ross K."/>
            <person name="Ryan E."/>
            <person name="Settipalli S."/>
            <person name="Shea T."/>
            <person name="Sherpa N."/>
            <person name="Shi L."/>
            <person name="Shih D."/>
            <person name="Sparrow T."/>
            <person name="Spaulding J."/>
            <person name="Stalker J."/>
            <person name="Stange-Thomann N."/>
            <person name="Stavropoulos S."/>
            <person name="Stone C."/>
            <person name="Strader C."/>
            <person name="Tesfaye S."/>
            <person name="Thomson T."/>
            <person name="Thoulutsang Y."/>
            <person name="Thoulutsang D."/>
            <person name="Topham K."/>
            <person name="Topping I."/>
            <person name="Tsamla T."/>
            <person name="Vassiliev H."/>
            <person name="Vo A."/>
            <person name="Wangchuk T."/>
            <person name="Wangdi T."/>
            <person name="Weiand M."/>
            <person name="Wilkinson J."/>
            <person name="Wilson A."/>
            <person name="Yadav S."/>
            <person name="Young G."/>
            <person name="Yu Q."/>
            <person name="Zembek L."/>
            <person name="Zhong D."/>
            <person name="Zimmer A."/>
            <person name="Zwirko Z."/>
            <person name="Jaffe D.B."/>
            <person name="Alvarez P."/>
            <person name="Brockman W."/>
            <person name="Butler J."/>
            <person name="Chin C."/>
            <person name="Gnerre S."/>
            <person name="Grabherr M."/>
            <person name="Kleber M."/>
            <person name="Mauceli E."/>
            <person name="MacCallum I."/>
        </authorList>
    </citation>
    <scope>NUCLEOTIDE SEQUENCE [LARGE SCALE GENOMIC DNA]</scope>
    <source>
        <strain evidence="7">Tucson 14030-0811.24</strain>
    </source>
</reference>
<proteinExistence type="inferred from homology"/>
<dbReference type="InterPro" id="IPR002213">
    <property type="entry name" value="UDP_glucos_trans"/>
</dbReference>
<sequence length="525" mass="59734">MRLAIFASIFSLIGCVGLCSAYNFLMVLNSAGRSHFNVGHALAKGLVAKGHEITVVSVFPLKKPIPGYHDVDVPNVIKVMQGDIAALWQSIQKPLTEKLMDHYQMGFRITRGLFEDPNFQKLLVSNSTFDGVICESFYNDAHYGLAEHFKAPLIALSTGGALTFISDMVGSPAPPSFVPHIMLSFGDHMTFYERLVNVLFLAYERFLLDYYYLPKQAEIYREFFPHNKHNFYEMRRNASLVLINQHFSLGFPRPYAPNMIEVAGLHVDDNQKPLPPAIEKFINESNHGAIYFSMGSNLKSKDLPAEKIAEILQAFRGLKQRVLWKFELDDLPNKPDNVYISNWFPQTDILAHPNILAFITHGGMLSTTESIYLGKPVIGYPIFSDQFSNMAHAEQIGYGIKLDFQKLNSKDLRAAIERITSVRSYSERVQAISQRYRDQQQKPLDNAVFWVEHVVRHKGADYLKSAGQRLNWWQYHIVDVLAVISISVILTLTVLFWALWKLLSKLLNEQWPSGPPFAILGYNKK</sequence>
<dbReference type="eggNOG" id="KOG1192">
    <property type="taxonomic scope" value="Eukaryota"/>
</dbReference>
<comment type="subcellular location">
    <subcellularLocation>
        <location evidence="5">Membrane</location>
        <topology evidence="5">Single-pass membrane protein</topology>
    </subcellularLocation>
</comment>
<keyword evidence="5" id="KW-0812">Transmembrane</keyword>
<dbReference type="FunFam" id="3.40.50.2000:FF:000050">
    <property type="entry name" value="UDP-glucuronosyltransferase"/>
    <property type="match status" value="1"/>
</dbReference>
<dbReference type="SMR" id="B4NKX7"/>
<dbReference type="Proteomes" id="UP000007798">
    <property type="component" value="Unassembled WGS sequence"/>
</dbReference>
<evidence type="ECO:0000256" key="4">
    <source>
        <dbReference type="RuleBase" id="RU003718"/>
    </source>
</evidence>